<dbReference type="InterPro" id="IPR011010">
    <property type="entry name" value="DNA_brk_join_enz"/>
</dbReference>
<accession>A0A1H2PIY7</accession>
<dbReference type="GO" id="GO:0003677">
    <property type="term" value="F:DNA binding"/>
    <property type="evidence" value="ECO:0007669"/>
    <property type="project" value="UniProtKB-KW"/>
</dbReference>
<dbReference type="PANTHER" id="PTHR30349">
    <property type="entry name" value="PHAGE INTEGRASE-RELATED"/>
    <property type="match status" value="1"/>
</dbReference>
<dbReference type="Pfam" id="PF00589">
    <property type="entry name" value="Phage_integrase"/>
    <property type="match status" value="1"/>
</dbReference>
<dbReference type="CDD" id="cd00397">
    <property type="entry name" value="DNA_BRE_C"/>
    <property type="match status" value="1"/>
</dbReference>
<evidence type="ECO:0000313" key="7">
    <source>
        <dbReference type="Proteomes" id="UP000243719"/>
    </source>
</evidence>
<feature type="domain" description="Tyr recombinase" evidence="5">
    <location>
        <begin position="123"/>
        <end position="310"/>
    </location>
</feature>
<dbReference type="InterPro" id="IPR050090">
    <property type="entry name" value="Tyrosine_recombinase_XerCD"/>
</dbReference>
<dbReference type="Gene3D" id="1.10.443.10">
    <property type="entry name" value="Intergrase catalytic core"/>
    <property type="match status" value="1"/>
</dbReference>
<name>A0A1H2PIY7_9BURK</name>
<sequence length="310" mass="34962">MNAASSRWLHDPENAYADWQEREAVGADRRLFSARSIVQHRAMFRRFLRFLIGRGVNLASFDATHVEAFFAESEQRFLPGTTTRLRYLKLLDRLSRQLIADQVRREHPVAELLADAHWPTTEPVPLYMPPDADLRLQQWAQADPGDDAAARRDKAIVAMLLATGVTAIEFRTARTEDLRTDGRPPYLHVGEHGPRPARTVALEAFAIPLLTDWRARRLRDDPPNALLFPGDRGPDVSAAALCRIVRQALLDVGFSAPDMSPRVLRNTWGRRRLLAGDDHQNVSRLMGLTSSRTVVRLQRTIDGGVVDARD</sequence>
<dbReference type="PANTHER" id="PTHR30349:SF41">
    <property type="entry name" value="INTEGRASE_RECOMBINASE PROTEIN MJ0367-RELATED"/>
    <property type="match status" value="1"/>
</dbReference>
<reference evidence="7" key="1">
    <citation type="submission" date="2016-09" db="EMBL/GenBank/DDBJ databases">
        <authorList>
            <person name="Varghese N."/>
            <person name="Submissions S."/>
        </authorList>
    </citation>
    <scope>NUCLEOTIDE SEQUENCE [LARGE SCALE GENOMIC DNA]</scope>
    <source>
        <strain evidence="7">JS23</strain>
    </source>
</reference>
<dbReference type="InterPro" id="IPR013762">
    <property type="entry name" value="Integrase-like_cat_sf"/>
</dbReference>
<comment type="similarity">
    <text evidence="1">Belongs to the 'phage' integrase family.</text>
</comment>
<keyword evidence="2" id="KW-0229">DNA integration</keyword>
<dbReference type="STRING" id="1770053.SAMN05216551_101232"/>
<dbReference type="PROSITE" id="PS51898">
    <property type="entry name" value="TYR_RECOMBINASE"/>
    <property type="match status" value="1"/>
</dbReference>
<proteinExistence type="inferred from homology"/>
<dbReference type="GO" id="GO:0015074">
    <property type="term" value="P:DNA integration"/>
    <property type="evidence" value="ECO:0007669"/>
    <property type="project" value="UniProtKB-KW"/>
</dbReference>
<dbReference type="RefSeq" id="WP_091903738.1">
    <property type="nucleotide sequence ID" value="NZ_FNLO01000001.1"/>
</dbReference>
<keyword evidence="4" id="KW-0233">DNA recombination</keyword>
<dbReference type="OrthoDB" id="8956973at2"/>
<evidence type="ECO:0000256" key="3">
    <source>
        <dbReference type="ARBA" id="ARBA00023125"/>
    </source>
</evidence>
<dbReference type="EMBL" id="FNLO01000001">
    <property type="protein sequence ID" value="SDV46294.1"/>
    <property type="molecule type" value="Genomic_DNA"/>
</dbReference>
<dbReference type="GO" id="GO:0006310">
    <property type="term" value="P:DNA recombination"/>
    <property type="evidence" value="ECO:0007669"/>
    <property type="project" value="UniProtKB-KW"/>
</dbReference>
<evidence type="ECO:0000313" key="6">
    <source>
        <dbReference type="EMBL" id="SDV46294.1"/>
    </source>
</evidence>
<dbReference type="InterPro" id="IPR002104">
    <property type="entry name" value="Integrase_catalytic"/>
</dbReference>
<dbReference type="SUPFAM" id="SSF56349">
    <property type="entry name" value="DNA breaking-rejoining enzymes"/>
    <property type="match status" value="1"/>
</dbReference>
<keyword evidence="7" id="KW-1185">Reference proteome</keyword>
<gene>
    <name evidence="6" type="ORF">SAMN05216551_101232</name>
</gene>
<evidence type="ECO:0000259" key="5">
    <source>
        <dbReference type="PROSITE" id="PS51898"/>
    </source>
</evidence>
<keyword evidence="3" id="KW-0238">DNA-binding</keyword>
<evidence type="ECO:0000256" key="2">
    <source>
        <dbReference type="ARBA" id="ARBA00022908"/>
    </source>
</evidence>
<organism evidence="6 7">
    <name type="scientific">Chitinasiproducens palmae</name>
    <dbReference type="NCBI Taxonomy" id="1770053"/>
    <lineage>
        <taxon>Bacteria</taxon>
        <taxon>Pseudomonadati</taxon>
        <taxon>Pseudomonadota</taxon>
        <taxon>Betaproteobacteria</taxon>
        <taxon>Burkholderiales</taxon>
        <taxon>Burkholderiaceae</taxon>
        <taxon>Chitinasiproducens</taxon>
    </lineage>
</organism>
<protein>
    <submittedName>
        <fullName evidence="6">Site-specific recombinase XerD</fullName>
    </submittedName>
</protein>
<evidence type="ECO:0000256" key="1">
    <source>
        <dbReference type="ARBA" id="ARBA00008857"/>
    </source>
</evidence>
<dbReference type="Proteomes" id="UP000243719">
    <property type="component" value="Unassembled WGS sequence"/>
</dbReference>
<dbReference type="AlphaFoldDB" id="A0A1H2PIY7"/>
<evidence type="ECO:0000256" key="4">
    <source>
        <dbReference type="ARBA" id="ARBA00023172"/>
    </source>
</evidence>